<dbReference type="InterPro" id="IPR011608">
    <property type="entry name" value="PRD"/>
</dbReference>
<evidence type="ECO:0000313" key="6">
    <source>
        <dbReference type="EMBL" id="EEF65829.1"/>
    </source>
</evidence>
<accession>B9YDX2</accession>
<dbReference type="InterPro" id="IPR013196">
    <property type="entry name" value="HTH_11"/>
</dbReference>
<dbReference type="Pfam" id="PF08279">
    <property type="entry name" value="HTH_11"/>
    <property type="match status" value="1"/>
</dbReference>
<name>B9YDX2_9FIRM</name>
<dbReference type="HOGENOM" id="CLU_682909_0_0_9"/>
<dbReference type="InterPro" id="IPR036388">
    <property type="entry name" value="WH-like_DNA-bd_sf"/>
</dbReference>
<dbReference type="PANTHER" id="PTHR30185">
    <property type="entry name" value="CRYPTIC BETA-GLUCOSIDE BGL OPERON ANTITERMINATOR"/>
    <property type="match status" value="1"/>
</dbReference>
<gene>
    <name evidence="6" type="ORF">HOLDEFILI_04046</name>
</gene>
<dbReference type="eggNOG" id="COG3711">
    <property type="taxonomic scope" value="Bacteria"/>
</dbReference>
<dbReference type="Pfam" id="PF05043">
    <property type="entry name" value="Mga"/>
    <property type="match status" value="1"/>
</dbReference>
<dbReference type="PANTHER" id="PTHR30185:SF18">
    <property type="entry name" value="TRANSCRIPTIONAL REGULATOR MTLR"/>
    <property type="match status" value="1"/>
</dbReference>
<dbReference type="InterPro" id="IPR036634">
    <property type="entry name" value="PRD_sf"/>
</dbReference>
<evidence type="ECO:0000256" key="2">
    <source>
        <dbReference type="ARBA" id="ARBA00023015"/>
    </source>
</evidence>
<feature type="domain" description="PRD" evidence="5">
    <location>
        <begin position="283"/>
        <end position="389"/>
    </location>
</feature>
<dbReference type="InterPro" id="IPR007737">
    <property type="entry name" value="Mga_HTH"/>
</dbReference>
<keyword evidence="4" id="KW-0804">Transcription</keyword>
<dbReference type="PROSITE" id="PS51372">
    <property type="entry name" value="PRD_2"/>
    <property type="match status" value="1"/>
</dbReference>
<proteinExistence type="predicted"/>
<dbReference type="EMBL" id="ACCF01000254">
    <property type="protein sequence ID" value="EEF65829.1"/>
    <property type="molecule type" value="Genomic_DNA"/>
</dbReference>
<organism evidence="6 7">
    <name type="scientific">Holdemania filiformis DSM 12042</name>
    <dbReference type="NCBI Taxonomy" id="545696"/>
    <lineage>
        <taxon>Bacteria</taxon>
        <taxon>Bacillati</taxon>
        <taxon>Bacillota</taxon>
        <taxon>Erysipelotrichia</taxon>
        <taxon>Erysipelotrichales</taxon>
        <taxon>Erysipelotrichaceae</taxon>
        <taxon>Holdemania</taxon>
    </lineage>
</organism>
<dbReference type="Gene3D" id="1.10.10.10">
    <property type="entry name" value="Winged helix-like DNA-binding domain superfamily/Winged helix DNA-binding domain"/>
    <property type="match status" value="1"/>
</dbReference>
<dbReference type="GO" id="GO:0006355">
    <property type="term" value="P:regulation of DNA-templated transcription"/>
    <property type="evidence" value="ECO:0007669"/>
    <property type="project" value="InterPro"/>
</dbReference>
<comment type="caution">
    <text evidence="6">The sequence shown here is derived from an EMBL/GenBank/DDBJ whole genome shotgun (WGS) entry which is preliminary data.</text>
</comment>
<evidence type="ECO:0000256" key="4">
    <source>
        <dbReference type="ARBA" id="ARBA00023163"/>
    </source>
</evidence>
<evidence type="ECO:0000259" key="5">
    <source>
        <dbReference type="PROSITE" id="PS51372"/>
    </source>
</evidence>
<keyword evidence="1" id="KW-0677">Repeat</keyword>
<dbReference type="STRING" id="545696.HOLDEFILI_04046"/>
<protein>
    <submittedName>
        <fullName evidence="6">PRD domain protein</fullName>
    </submittedName>
</protein>
<dbReference type="Pfam" id="PF00874">
    <property type="entry name" value="PRD"/>
    <property type="match status" value="2"/>
</dbReference>
<keyword evidence="2" id="KW-0805">Transcription regulation</keyword>
<dbReference type="OrthoDB" id="3175596at2"/>
<evidence type="ECO:0000256" key="1">
    <source>
        <dbReference type="ARBA" id="ARBA00022737"/>
    </source>
</evidence>
<dbReference type="InterPro" id="IPR050661">
    <property type="entry name" value="BglG_antiterminators"/>
</dbReference>
<reference evidence="6 7" key="1">
    <citation type="submission" date="2008-12" db="EMBL/GenBank/DDBJ databases">
        <authorList>
            <person name="Fulton L."/>
            <person name="Clifton S."/>
            <person name="Fulton B."/>
            <person name="Xu J."/>
            <person name="Minx P."/>
            <person name="Pepin K.H."/>
            <person name="Johnson M."/>
            <person name="Bhonagiri V."/>
            <person name="Nash W.E."/>
            <person name="Mardis E.R."/>
            <person name="Wilson R.K."/>
        </authorList>
    </citation>
    <scope>NUCLEOTIDE SEQUENCE [LARGE SCALE GENOMIC DNA]</scope>
    <source>
        <strain evidence="6 7">DSM 12042</strain>
    </source>
</reference>
<dbReference type="SUPFAM" id="SSF63520">
    <property type="entry name" value="PTS-regulatory domain, PRD"/>
    <property type="match status" value="2"/>
</dbReference>
<sequence>MKISNKELLLLLEKNNHGCDAAKLADIFGVSTKTITNYVKRINDYKENLILSSNKGYMLNPEINIENERNSLFFNDDAKSRVNYILKNLLVENGDVTTYYLADSMFISDSYLETLLKQVKRSISKYDLTLGRKRNMIFLEGSEVNKRRLLSNLLQKENNNFFDTSNNFYFSNIPNLKSFVEQLTTILDRYDVYINDYNLITLIIYLCILAERIHDNNTLEKDIAPAYGIFSENKLFVEIKAITENFFNIRINDYEMHYLALIVRNNCTFFNQEDISLDNIAKFVPQPIIDRTLLALLKLENYYHLSQFSEAFKVKIILHAMLMIDRIQSANPQSNAMLATIKTKYPFVYEMSVHFVKELFKEDYIKVPDSEIAFLAIHIGAYINDNYISNDKLTLCFCPHELL</sequence>
<evidence type="ECO:0000256" key="3">
    <source>
        <dbReference type="ARBA" id="ARBA00023159"/>
    </source>
</evidence>
<reference evidence="6 7" key="2">
    <citation type="submission" date="2009-02" db="EMBL/GenBank/DDBJ databases">
        <title>Draft genome sequence of Holdemania filiformis DSM 12042.</title>
        <authorList>
            <person name="Sudarsanam P."/>
            <person name="Ley R."/>
            <person name="Guruge J."/>
            <person name="Turnbaugh P.J."/>
            <person name="Mahowald M."/>
            <person name="Liep D."/>
            <person name="Gordon J."/>
        </authorList>
    </citation>
    <scope>NUCLEOTIDE SEQUENCE [LARGE SCALE GENOMIC DNA]</scope>
    <source>
        <strain evidence="6 7">DSM 12042</strain>
    </source>
</reference>
<keyword evidence="3" id="KW-0010">Activator</keyword>
<dbReference type="AlphaFoldDB" id="B9YDX2"/>
<evidence type="ECO:0000313" key="7">
    <source>
        <dbReference type="Proteomes" id="UP000005950"/>
    </source>
</evidence>
<dbReference type="Proteomes" id="UP000005950">
    <property type="component" value="Unassembled WGS sequence"/>
</dbReference>
<dbReference type="Gene3D" id="1.10.1790.10">
    <property type="entry name" value="PRD domain"/>
    <property type="match status" value="1"/>
</dbReference>